<keyword evidence="2" id="KW-1185">Reference proteome</keyword>
<dbReference type="GeneID" id="8583078"/>
<dbReference type="EMBL" id="HE600955">
    <property type="protein sequence ID" value="CAP35123.2"/>
    <property type="molecule type" value="Genomic_DNA"/>
</dbReference>
<protein>
    <submittedName>
        <fullName evidence="1">Protein CBG17464</fullName>
    </submittedName>
</protein>
<dbReference type="Proteomes" id="UP000008549">
    <property type="component" value="Unassembled WGS sequence"/>
</dbReference>
<dbReference type="KEGG" id="cbr:CBG_17464"/>
<dbReference type="PANTHER" id="PTHR21503">
    <property type="entry name" value="F-BOX-CONTAINING HYPOTHETICAL PROTEIN C.ELEGANS"/>
    <property type="match status" value="1"/>
</dbReference>
<dbReference type="HOGENOM" id="CLU_040220_3_1_1"/>
<gene>
    <name evidence="1 3" type="ORF">CBG17464</name>
    <name evidence="1" type="ORF">CBG_17464</name>
</gene>
<evidence type="ECO:0000313" key="1">
    <source>
        <dbReference type="EMBL" id="CAP35123.2"/>
    </source>
</evidence>
<dbReference type="RefSeq" id="XP_002641085.2">
    <property type="nucleotide sequence ID" value="XM_002641039.2"/>
</dbReference>
<accession>A8XR50</accession>
<evidence type="ECO:0000313" key="2">
    <source>
        <dbReference type="Proteomes" id="UP000008549"/>
    </source>
</evidence>
<dbReference type="WormBase" id="CBG17464">
    <property type="protein sequence ID" value="CBP42839"/>
    <property type="gene ID" value="WBGene00037075"/>
</dbReference>
<sequence length="345" mass="39698">MKYSNLFLLSFLSTNMKTLIKSSQIMRFKNIIRLMYQSDIGDKRIASILFKTKNVMGEDTLGMGDIMGIFDHHMESKNDCFQLNVSGEMIDFRLSNQRNLPEACFHPSERESAIESIHNYFLDFFGDTMDYIWGANNPEHFIPNLPNLSVWVTSWPESSEAIDMKSLEKFFASSPVLKHLHIKLTTKEVLSPESKFYQVESIKIVQPLPKTVNALLRHFQGRQATLFFCEIEVLPLIEFMNRWISGEAFQKLEYLKIILLSNDIALNEVLNVNGLKHIDATKTPPAHTVANVYTPTLKQNTDPIITHTYVVRKTDNRVASVSIQEGDFVFGVWNETEEEFLTMVK</sequence>
<dbReference type="PANTHER" id="PTHR21503:SF8">
    <property type="entry name" value="F-BOX ASSOCIATED DOMAIN-CONTAINING PROTEIN-RELATED"/>
    <property type="match status" value="1"/>
</dbReference>
<dbReference type="OMA" id="HVATISI"/>
<evidence type="ECO:0000313" key="3">
    <source>
        <dbReference type="WormBase" id="CBG17464"/>
    </source>
</evidence>
<reference evidence="1 2" key="2">
    <citation type="journal article" date="2011" name="PLoS Genet.">
        <title>Caenorhabditis briggsae recombinant inbred line genotypes reveal inter-strain incompatibility and the evolution of recombination.</title>
        <authorList>
            <person name="Ross J.A."/>
            <person name="Koboldt D.C."/>
            <person name="Staisch J.E."/>
            <person name="Chamberlin H.M."/>
            <person name="Gupta B.P."/>
            <person name="Miller R.D."/>
            <person name="Baird S.E."/>
            <person name="Haag E.S."/>
        </authorList>
    </citation>
    <scope>NUCLEOTIDE SEQUENCE [LARGE SCALE GENOMIC DNA]</scope>
    <source>
        <strain evidence="1 2">AF16</strain>
    </source>
</reference>
<proteinExistence type="predicted"/>
<organism evidence="1 2">
    <name type="scientific">Caenorhabditis briggsae</name>
    <dbReference type="NCBI Taxonomy" id="6238"/>
    <lineage>
        <taxon>Eukaryota</taxon>
        <taxon>Metazoa</taxon>
        <taxon>Ecdysozoa</taxon>
        <taxon>Nematoda</taxon>
        <taxon>Chromadorea</taxon>
        <taxon>Rhabditida</taxon>
        <taxon>Rhabditina</taxon>
        <taxon>Rhabditomorpha</taxon>
        <taxon>Rhabditoidea</taxon>
        <taxon>Rhabditidae</taxon>
        <taxon>Peloderinae</taxon>
        <taxon>Caenorhabditis</taxon>
    </lineage>
</organism>
<dbReference type="AlphaFoldDB" id="A8XR50"/>
<dbReference type="InParanoid" id="A8XR50"/>
<reference evidence="1 2" key="1">
    <citation type="journal article" date="2003" name="PLoS Biol.">
        <title>The genome sequence of Caenorhabditis briggsae: a platform for comparative genomics.</title>
        <authorList>
            <person name="Stein L.D."/>
            <person name="Bao Z."/>
            <person name="Blasiar D."/>
            <person name="Blumenthal T."/>
            <person name="Brent M.R."/>
            <person name="Chen N."/>
            <person name="Chinwalla A."/>
            <person name="Clarke L."/>
            <person name="Clee C."/>
            <person name="Coghlan A."/>
            <person name="Coulson A."/>
            <person name="D'Eustachio P."/>
            <person name="Fitch D.H."/>
            <person name="Fulton L.A."/>
            <person name="Fulton R.E."/>
            <person name="Griffiths-Jones S."/>
            <person name="Harris T.W."/>
            <person name="Hillier L.W."/>
            <person name="Kamath R."/>
            <person name="Kuwabara P.E."/>
            <person name="Mardis E.R."/>
            <person name="Marra M.A."/>
            <person name="Miner T.L."/>
            <person name="Minx P."/>
            <person name="Mullikin J.C."/>
            <person name="Plumb R.W."/>
            <person name="Rogers J."/>
            <person name="Schein J.E."/>
            <person name="Sohrmann M."/>
            <person name="Spieth J."/>
            <person name="Stajich J.E."/>
            <person name="Wei C."/>
            <person name="Willey D."/>
            <person name="Wilson R.K."/>
            <person name="Durbin R."/>
            <person name="Waterston R.H."/>
        </authorList>
    </citation>
    <scope>NUCLEOTIDE SEQUENCE [LARGE SCALE GENOMIC DNA]</scope>
    <source>
        <strain evidence="1 2">AF16</strain>
    </source>
</reference>
<name>A8XR50_CAEBR</name>
<dbReference type="CTD" id="8583078"/>
<dbReference type="eggNOG" id="ENOG502RVPF">
    <property type="taxonomic scope" value="Eukaryota"/>
</dbReference>